<proteinExistence type="predicted"/>
<accession>D8PU48</accession>
<evidence type="ECO:0000313" key="3">
    <source>
        <dbReference type="Proteomes" id="UP000007431"/>
    </source>
</evidence>
<dbReference type="HOGENOM" id="CLU_058475_0_1_1"/>
<dbReference type="InterPro" id="IPR029068">
    <property type="entry name" value="Glyas_Bleomycin-R_OHBP_Dase"/>
</dbReference>
<evidence type="ECO:0000259" key="1">
    <source>
        <dbReference type="Pfam" id="PF13468"/>
    </source>
</evidence>
<dbReference type="Proteomes" id="UP000007431">
    <property type="component" value="Unassembled WGS sequence"/>
</dbReference>
<dbReference type="InterPro" id="IPR025870">
    <property type="entry name" value="Glyoxalase-like_dom"/>
</dbReference>
<sequence>MAPTPPTNILDHIVHLAPNVKDATENLTKLGFNVLPGGTHADGLTENALISFPDGTYVELISFTHDPSYYPPGSPERAAREAHRWANKSSGWIDYAFLGNGVLDPPNRISDLVNARATAHGGEPIYKAEVPGGRLRPDGVRLDWVITAGEEEGVLGLIPFFCGDVTERRLRVPSSANDTTHPFGAQGVTAVRILVSEEDLPKRKQQVADIVGAEALQSTERSAHFPLAKNADNGVKGSLILSVPQDDEEREYLRTHGSALYELHVKAGGDQDGVVKTPFGRIVFE</sequence>
<dbReference type="VEuPathDB" id="FungiDB:SCHCODRAFT_02604335"/>
<dbReference type="OMA" id="ENTIVDW"/>
<dbReference type="AlphaFoldDB" id="D8PU48"/>
<protein>
    <recommendedName>
        <fullName evidence="1">Glyoxalase-like domain-containing protein</fullName>
    </recommendedName>
</protein>
<dbReference type="eggNOG" id="ENOG502S4CM">
    <property type="taxonomic scope" value="Eukaryota"/>
</dbReference>
<dbReference type="PANTHER" id="PTHR40265:SF1">
    <property type="entry name" value="GLYOXALASE-LIKE DOMAIN-CONTAINING PROTEIN"/>
    <property type="match status" value="1"/>
</dbReference>
<dbReference type="Pfam" id="PF13468">
    <property type="entry name" value="Glyoxalase_3"/>
    <property type="match status" value="1"/>
</dbReference>
<dbReference type="SUPFAM" id="SSF54593">
    <property type="entry name" value="Glyoxalase/Bleomycin resistance protein/Dihydroxybiphenyl dioxygenase"/>
    <property type="match status" value="1"/>
</dbReference>
<feature type="domain" description="Glyoxalase-like" evidence="1">
    <location>
        <begin position="10"/>
        <end position="200"/>
    </location>
</feature>
<reference evidence="2 3" key="1">
    <citation type="journal article" date="2010" name="Nat. Biotechnol.">
        <title>Genome sequence of the model mushroom Schizophyllum commune.</title>
        <authorList>
            <person name="Ohm R.A."/>
            <person name="de Jong J.F."/>
            <person name="Lugones L.G."/>
            <person name="Aerts A."/>
            <person name="Kothe E."/>
            <person name="Stajich J.E."/>
            <person name="de Vries R.P."/>
            <person name="Record E."/>
            <person name="Levasseur A."/>
            <person name="Baker S.E."/>
            <person name="Bartholomew K.A."/>
            <person name="Coutinho P.M."/>
            <person name="Erdmann S."/>
            <person name="Fowler T.J."/>
            <person name="Gathman A.C."/>
            <person name="Lombard V."/>
            <person name="Henrissat B."/>
            <person name="Knabe N."/>
            <person name="Kuees U."/>
            <person name="Lilly W.W."/>
            <person name="Lindquist E."/>
            <person name="Lucas S."/>
            <person name="Magnuson J.K."/>
            <person name="Piumi F."/>
            <person name="Raudaskoski M."/>
            <person name="Salamov A."/>
            <person name="Schmutz J."/>
            <person name="Schwarze F.W.M.R."/>
            <person name="vanKuyk P.A."/>
            <person name="Horton J.S."/>
            <person name="Grigoriev I.V."/>
            <person name="Woesten H.A.B."/>
        </authorList>
    </citation>
    <scope>NUCLEOTIDE SEQUENCE [LARGE SCALE GENOMIC DNA]</scope>
    <source>
        <strain evidence="3">H4-8 / FGSC 9210</strain>
    </source>
</reference>
<gene>
    <name evidence="2" type="ORF">SCHCODRAFT_50581</name>
</gene>
<name>D8PU48_SCHCM</name>
<dbReference type="OrthoDB" id="408973at2759"/>
<dbReference type="KEGG" id="scm:SCHCO_02604335"/>
<evidence type="ECO:0000313" key="2">
    <source>
        <dbReference type="EMBL" id="EFJ01386.1"/>
    </source>
</evidence>
<dbReference type="EMBL" id="GL377303">
    <property type="protein sequence ID" value="EFJ01386.1"/>
    <property type="molecule type" value="Genomic_DNA"/>
</dbReference>
<dbReference type="PANTHER" id="PTHR40265">
    <property type="entry name" value="BLL2707 PROTEIN"/>
    <property type="match status" value="1"/>
</dbReference>
<organism evidence="3">
    <name type="scientific">Schizophyllum commune (strain H4-8 / FGSC 9210)</name>
    <name type="common">Split gill fungus</name>
    <dbReference type="NCBI Taxonomy" id="578458"/>
    <lineage>
        <taxon>Eukaryota</taxon>
        <taxon>Fungi</taxon>
        <taxon>Dikarya</taxon>
        <taxon>Basidiomycota</taxon>
        <taxon>Agaricomycotina</taxon>
        <taxon>Agaricomycetes</taxon>
        <taxon>Agaricomycetidae</taxon>
        <taxon>Agaricales</taxon>
        <taxon>Schizophyllaceae</taxon>
        <taxon>Schizophyllum</taxon>
    </lineage>
</organism>
<dbReference type="Gene3D" id="3.10.180.10">
    <property type="entry name" value="2,3-Dihydroxybiphenyl 1,2-Dioxygenase, domain 1"/>
    <property type="match status" value="1"/>
</dbReference>
<keyword evidence="3" id="KW-1185">Reference proteome</keyword>
<dbReference type="InParanoid" id="D8PU48"/>
<dbReference type="GeneID" id="9594817"/>